<dbReference type="AlphaFoldDB" id="A0AAN4US11"/>
<dbReference type="Proteomes" id="UP000199541">
    <property type="component" value="Unassembled WGS sequence"/>
</dbReference>
<evidence type="ECO:0000313" key="2">
    <source>
        <dbReference type="EMBL" id="SDX30637.1"/>
    </source>
</evidence>
<proteinExistence type="predicted"/>
<name>A0AAN4US11_9RHOB</name>
<comment type="caution">
    <text evidence="1">The sequence shown here is derived from an EMBL/GenBank/DDBJ whole genome shotgun (WGS) entry which is preliminary data.</text>
</comment>
<dbReference type="EMBL" id="BNAB01000009">
    <property type="protein sequence ID" value="GHE02384.1"/>
    <property type="molecule type" value="Genomic_DNA"/>
</dbReference>
<evidence type="ECO:0000313" key="1">
    <source>
        <dbReference type="EMBL" id="GHE02384.1"/>
    </source>
</evidence>
<reference evidence="1" key="1">
    <citation type="journal article" date="2014" name="Int. J. Syst. Evol. Microbiol.">
        <title>Complete genome sequence of Corynebacterium casei LMG S-19264T (=DSM 44701T), isolated from a smear-ripened cheese.</title>
        <authorList>
            <consortium name="US DOE Joint Genome Institute (JGI-PGF)"/>
            <person name="Walter F."/>
            <person name="Albersmeier A."/>
            <person name="Kalinowski J."/>
            <person name="Ruckert C."/>
        </authorList>
    </citation>
    <scope>NUCLEOTIDE SEQUENCE</scope>
    <source>
        <strain evidence="1">CGMCC 1.10859</strain>
    </source>
</reference>
<evidence type="ECO:0000313" key="3">
    <source>
        <dbReference type="Proteomes" id="UP000199541"/>
    </source>
</evidence>
<reference evidence="2 3" key="2">
    <citation type="submission" date="2016-10" db="EMBL/GenBank/DDBJ databases">
        <authorList>
            <person name="Varghese N."/>
            <person name="Submissions S."/>
        </authorList>
    </citation>
    <scope>NUCLEOTIDE SEQUENCE [LARGE SCALE GENOMIC DNA]</scope>
    <source>
        <strain evidence="2 3">DSM 24802</strain>
    </source>
</reference>
<accession>A0AAN4US11</accession>
<protein>
    <submittedName>
        <fullName evidence="1">Uncharacterized protein</fullName>
    </submittedName>
</protein>
<dbReference type="Proteomes" id="UP000634647">
    <property type="component" value="Unassembled WGS sequence"/>
</dbReference>
<dbReference type="EMBL" id="FNOB01000013">
    <property type="protein sequence ID" value="SDX30637.1"/>
    <property type="molecule type" value="Genomic_DNA"/>
</dbReference>
<keyword evidence="3" id="KW-1185">Reference proteome</keyword>
<evidence type="ECO:0000313" key="4">
    <source>
        <dbReference type="Proteomes" id="UP000634647"/>
    </source>
</evidence>
<sequence>MSVSFTILPRRGLVYVRYEGFVHPDDTQKALAAYSRHPDRAPGQKQLVDLAAVTGYDADYARILQIQAQKAETFLEQGRQTVLVYYAPTRIAHEMAAIVRRSWEGLDGIVMRTAGTEAEALEILGQPECSLTELLAGAG</sequence>
<dbReference type="RefSeq" id="WP_035846576.1">
    <property type="nucleotide sequence ID" value="NZ_BNAB01000009.1"/>
</dbReference>
<organism evidence="1 4">
    <name type="scientific">Allgaiera indica</name>
    <dbReference type="NCBI Taxonomy" id="765699"/>
    <lineage>
        <taxon>Bacteria</taxon>
        <taxon>Pseudomonadati</taxon>
        <taxon>Pseudomonadota</taxon>
        <taxon>Alphaproteobacteria</taxon>
        <taxon>Rhodobacterales</taxon>
        <taxon>Paracoccaceae</taxon>
        <taxon>Allgaiera</taxon>
    </lineage>
</organism>
<reference evidence="1" key="3">
    <citation type="submission" date="2023-06" db="EMBL/GenBank/DDBJ databases">
        <authorList>
            <person name="Sun Q."/>
            <person name="Zhou Y."/>
        </authorList>
    </citation>
    <scope>NUCLEOTIDE SEQUENCE</scope>
    <source>
        <strain evidence="1">CGMCC 1.10859</strain>
    </source>
</reference>
<gene>
    <name evidence="1" type="ORF">GCM10008024_21630</name>
    <name evidence="2" type="ORF">SAMN05444006_11393</name>
</gene>